<accession>A0A8A6W4T0</accession>
<evidence type="ECO:0000256" key="3">
    <source>
        <dbReference type="ARBA" id="ARBA00022692"/>
    </source>
</evidence>
<evidence type="ECO:0000256" key="7">
    <source>
        <dbReference type="RuleBase" id="RU000473"/>
    </source>
</evidence>
<evidence type="ECO:0000256" key="5">
    <source>
        <dbReference type="ARBA" id="ARBA00023136"/>
    </source>
</evidence>
<dbReference type="InterPro" id="IPR018086">
    <property type="entry name" value="NADH_UbQ_OxRdtase_su1_CS"/>
</dbReference>
<dbReference type="Pfam" id="PF00146">
    <property type="entry name" value="NADHdh"/>
    <property type="match status" value="1"/>
</dbReference>
<evidence type="ECO:0000256" key="4">
    <source>
        <dbReference type="ARBA" id="ARBA00022989"/>
    </source>
</evidence>
<dbReference type="GO" id="GO:0009060">
    <property type="term" value="P:aerobic respiration"/>
    <property type="evidence" value="ECO:0007669"/>
    <property type="project" value="TreeGrafter"/>
</dbReference>
<reference evidence="9" key="1">
    <citation type="journal article" date="2021" name="Commun. Biol.">
        <title>Genomic insights into the host specific adaptation of the Pneumocystis genus.</title>
        <authorList>
            <person name="Cisse O.H."/>
            <person name="Ma L."/>
            <person name="Dekker J.P."/>
            <person name="Khil P.P."/>
            <person name="Youn J.-H."/>
            <person name="Brenchley J.M."/>
            <person name="Blair R."/>
            <person name="Pahar B."/>
            <person name="Chabe M."/>
            <person name="Van Rompay K.K.A."/>
            <person name="Keesler R."/>
            <person name="Sukura A."/>
            <person name="Hirsch V."/>
            <person name="Kutty G."/>
            <person name="Liu Y."/>
            <person name="Peng L."/>
            <person name="Chen J."/>
            <person name="Song J."/>
            <person name="Weissenbacher-Lang C."/>
            <person name="Xu J."/>
            <person name="Upham N.S."/>
            <person name="Stajich J.E."/>
            <person name="Cuomo C.A."/>
            <person name="Cushion M.T."/>
            <person name="Kovacs J.A."/>
        </authorList>
    </citation>
    <scope>NUCLEOTIDE SEQUENCE</scope>
    <source>
        <strain evidence="9">CK2</strain>
    </source>
</reference>
<dbReference type="PANTHER" id="PTHR11432:SF3">
    <property type="entry name" value="NADH-UBIQUINONE OXIDOREDUCTASE CHAIN 1"/>
    <property type="match status" value="1"/>
</dbReference>
<comment type="subcellular location">
    <subcellularLocation>
        <location evidence="1">Membrane</location>
        <topology evidence="1">Multi-pass membrane protein</topology>
    </subcellularLocation>
    <subcellularLocation>
        <location evidence="6">Mitochondrion inner membrane</location>
        <topology evidence="6">Multi-pass membrane protein</topology>
    </subcellularLocation>
</comment>
<name>A0A8A6W4T0_9ASCO</name>
<dbReference type="EC" id="7.1.1.2" evidence="7"/>
<keyword evidence="7" id="KW-0830">Ubiquinone</keyword>
<protein>
    <recommendedName>
        <fullName evidence="7">NADH-ubiquinone oxidoreductase chain 1</fullName>
        <ecNumber evidence="7">7.1.1.2</ecNumber>
    </recommendedName>
</protein>
<gene>
    <name evidence="9" type="primary">nad1</name>
</gene>
<keyword evidence="6" id="KW-0520">NAD</keyword>
<dbReference type="PROSITE" id="PS00668">
    <property type="entry name" value="COMPLEX1_ND1_2"/>
    <property type="match status" value="1"/>
</dbReference>
<comment type="catalytic activity">
    <reaction evidence="7">
        <text>a ubiquinone + NADH + 5 H(+)(in) = a ubiquinol + NAD(+) + 4 H(+)(out)</text>
        <dbReference type="Rhea" id="RHEA:29091"/>
        <dbReference type="Rhea" id="RHEA-COMP:9565"/>
        <dbReference type="Rhea" id="RHEA-COMP:9566"/>
        <dbReference type="ChEBI" id="CHEBI:15378"/>
        <dbReference type="ChEBI" id="CHEBI:16389"/>
        <dbReference type="ChEBI" id="CHEBI:17976"/>
        <dbReference type="ChEBI" id="CHEBI:57540"/>
        <dbReference type="ChEBI" id="CHEBI:57945"/>
        <dbReference type="EC" id="7.1.1.2"/>
    </reaction>
</comment>
<dbReference type="EMBL" id="MT726216">
    <property type="protein sequence ID" value="QTK22358.1"/>
    <property type="molecule type" value="Genomic_DNA"/>
</dbReference>
<dbReference type="GO" id="GO:0008137">
    <property type="term" value="F:NADH dehydrogenase (ubiquinone) activity"/>
    <property type="evidence" value="ECO:0007669"/>
    <property type="project" value="UniProtKB-EC"/>
</dbReference>
<evidence type="ECO:0000256" key="6">
    <source>
        <dbReference type="RuleBase" id="RU000471"/>
    </source>
</evidence>
<feature type="transmembrane region" description="Helical" evidence="8">
    <location>
        <begin position="277"/>
        <end position="296"/>
    </location>
</feature>
<feature type="transmembrane region" description="Helical" evidence="8">
    <location>
        <begin position="105"/>
        <end position="126"/>
    </location>
</feature>
<proteinExistence type="inferred from homology"/>
<keyword evidence="4 8" id="KW-1133">Transmembrane helix</keyword>
<feature type="transmembrane region" description="Helical" evidence="8">
    <location>
        <begin position="175"/>
        <end position="194"/>
    </location>
</feature>
<geneLocation type="mitochondrion" evidence="9"/>
<keyword evidence="5 8" id="KW-0472">Membrane</keyword>
<evidence type="ECO:0000256" key="2">
    <source>
        <dbReference type="ARBA" id="ARBA00010535"/>
    </source>
</evidence>
<keyword evidence="3 6" id="KW-0812">Transmembrane</keyword>
<evidence type="ECO:0000313" key="9">
    <source>
        <dbReference type="EMBL" id="QTK22358.1"/>
    </source>
</evidence>
<feature type="transmembrane region" description="Helical" evidence="8">
    <location>
        <begin position="70"/>
        <end position="93"/>
    </location>
</feature>
<sequence>MLQFTEVLVVLLPVLLSVAFITLAERKVMGSMQRRIGPNIVGYYGLLQPFADALKLLVKETIIPSQANSFLFFIGPLIALVFALMGWGVIPWGPGNVLWDFDLGILYSIAISSLGIYGILIGGWASNSKYALLGSLRSTAQLISYELILTSIIFIVIFLAGTLNITQIIESQRAVWYLIPLFPLFVIYFIGALAETNRAPFDLPEAESELVAGFMTEYSAAIFVFFFLAEYANILLISTFTVIFFFGGYLLPFLDSILLVLSEFLPFNLVLPTKGLIYGWILGLKITFIIFLFIWVRASFPRIRYDQLMVVCWTIFLPILFAWIFFLTAILYSFNSLPTLG</sequence>
<dbReference type="PROSITE" id="PS00667">
    <property type="entry name" value="COMPLEX1_ND1_1"/>
    <property type="match status" value="1"/>
</dbReference>
<feature type="transmembrane region" description="Helical" evidence="8">
    <location>
        <begin position="308"/>
        <end position="334"/>
    </location>
</feature>
<evidence type="ECO:0000256" key="8">
    <source>
        <dbReference type="SAM" id="Phobius"/>
    </source>
</evidence>
<dbReference type="PANTHER" id="PTHR11432">
    <property type="entry name" value="NADH DEHYDROGENASE SUBUNIT 1"/>
    <property type="match status" value="1"/>
</dbReference>
<organism evidence="9">
    <name type="scientific">Pneumocystis canis</name>
    <dbReference type="NCBI Taxonomy" id="2698477"/>
    <lineage>
        <taxon>Eukaryota</taxon>
        <taxon>Fungi</taxon>
        <taxon>Dikarya</taxon>
        <taxon>Ascomycota</taxon>
        <taxon>Taphrinomycotina</taxon>
        <taxon>Pneumocystomycetes</taxon>
        <taxon>Pneumocystaceae</taxon>
        <taxon>Pneumocystis</taxon>
    </lineage>
</organism>
<dbReference type="InterPro" id="IPR001694">
    <property type="entry name" value="NADH_UbQ_OxRdtase_su1/FPO"/>
</dbReference>
<feature type="transmembrane region" description="Helical" evidence="8">
    <location>
        <begin position="222"/>
        <end position="251"/>
    </location>
</feature>
<feature type="transmembrane region" description="Helical" evidence="8">
    <location>
        <begin position="147"/>
        <end position="169"/>
    </location>
</feature>
<dbReference type="AlphaFoldDB" id="A0A8A6W4T0"/>
<evidence type="ECO:0000256" key="1">
    <source>
        <dbReference type="ARBA" id="ARBA00004141"/>
    </source>
</evidence>
<dbReference type="HAMAP" id="MF_01350">
    <property type="entry name" value="NDH1_NuoH"/>
    <property type="match status" value="1"/>
</dbReference>
<keyword evidence="7 9" id="KW-0496">Mitochondrion</keyword>
<dbReference type="GO" id="GO:0003954">
    <property type="term" value="F:NADH dehydrogenase activity"/>
    <property type="evidence" value="ECO:0007669"/>
    <property type="project" value="TreeGrafter"/>
</dbReference>
<comment type="similarity">
    <text evidence="2 6">Belongs to the complex I subunit 1 family.</text>
</comment>
<dbReference type="GO" id="GO:0005743">
    <property type="term" value="C:mitochondrial inner membrane"/>
    <property type="evidence" value="ECO:0007669"/>
    <property type="project" value="UniProtKB-SubCell"/>
</dbReference>